<dbReference type="InterPro" id="IPR006694">
    <property type="entry name" value="Fatty_acid_hydroxylase"/>
</dbReference>
<sequence>MSSENVYNETSLTTNNIMNILQQISISPPGSPYEVNGVTPIITGLSTSQRSNKSSLQHFHSLPKSIRPKRRLSSSSSFSTISTTPAATTGNNFDKNHKRQIVNLRGLSQLQSGRLIPSPFSRSFFIQRLNTFSVFNWTIDNPKLSPLACALQGWKCHAVRKNELHCTGCHAGIIIKLPEVPGSDVSTYPDEKKVFNNQHHMDDYNQVLNNTERYELQFEFKFLDDELDEDEDDYNDDIHIYETLVNSFTSRLINDHYPTCPFVPFVPLTPKDENYYLSPKDISRELNKFTNRLLILMANKNRLIGRNFKTQFLSSDERIFLLEYLRESSRQNDTTIATDIEDEDGIKNGITCDYETDQRVNPCLDVILPALLGWELKVQTFHNKKFLLLNCECCTRRILLSSTGIESVKDIEELKPCPYRAEIPAREQLTEFDETIGIRNQDLFEEDYDEELIDLELEHDTWCCMKAGWRIVLEGLRSITDVDLKNIHHGLHNDEYRQTIENLRMYDVTNFLEEHPGGPEYIMDYAGKDITKILADAESHEHSVSAYEMLDDGMLIGYLATPEEEKELLEKHKDIKLKPEYDDDGLRVADLTEFGEIPDDLLHLKTDHSDDYKKHKFLDLDKPLIMQVLRSNWTRDFYIDQIHRPRHYGKGSAQLFGNFLEPLSLTPWWVVPCLWLPVNFYILSIAARNLSPLTTFTFWAIGLFTWTLIEYCMHRFLFHLDDNLPENRFAFTLHFLMHGVHHYLPMDKMRLVMPPTLFVVLAYPFYRLVFALLPYYIACAGFAGGFLGYIMYDVTHYSLHHKRLPDYVEKLKKNHLEHHYKNYQLGFGVTSMFWDHVFGTDLHPNDVYRKRN</sequence>
<feature type="transmembrane region" description="Helical" evidence="22">
    <location>
        <begin position="775"/>
        <end position="794"/>
    </location>
</feature>
<evidence type="ECO:0000256" key="15">
    <source>
        <dbReference type="ARBA" id="ARBA00023002"/>
    </source>
</evidence>
<evidence type="ECO:0000256" key="10">
    <source>
        <dbReference type="ARBA" id="ARBA00022723"/>
    </source>
</evidence>
<dbReference type="PROSITE" id="PS00191">
    <property type="entry name" value="CYTOCHROME_B5_1"/>
    <property type="match status" value="1"/>
</dbReference>
<evidence type="ECO:0000256" key="11">
    <source>
        <dbReference type="ARBA" id="ARBA00022824"/>
    </source>
</evidence>
<accession>A0A1V2LN82</accession>
<evidence type="ECO:0000256" key="13">
    <source>
        <dbReference type="ARBA" id="ARBA00022833"/>
    </source>
</evidence>
<organism evidence="24 25">
    <name type="scientific">Pichia kudriavzevii</name>
    <name type="common">Yeast</name>
    <name type="synonym">Issatchenkia orientalis</name>
    <dbReference type="NCBI Taxonomy" id="4909"/>
    <lineage>
        <taxon>Eukaryota</taxon>
        <taxon>Fungi</taxon>
        <taxon>Dikarya</taxon>
        <taxon>Ascomycota</taxon>
        <taxon>Saccharomycotina</taxon>
        <taxon>Pichiomycetes</taxon>
        <taxon>Pichiales</taxon>
        <taxon>Pichiaceae</taxon>
        <taxon>Pichia</taxon>
    </lineage>
</organism>
<evidence type="ECO:0000256" key="19">
    <source>
        <dbReference type="ARBA" id="ARBA00023160"/>
    </source>
</evidence>
<comment type="similarity">
    <text evidence="6">Belongs to the sterol desaturase family. SCS7 subfamily.</text>
</comment>
<dbReference type="PANTHER" id="PTHR12863">
    <property type="entry name" value="FATTY ACID HYDROXYLASE"/>
    <property type="match status" value="1"/>
</dbReference>
<dbReference type="InterPro" id="IPR012935">
    <property type="entry name" value="NuBaID_N"/>
</dbReference>
<evidence type="ECO:0000256" key="12">
    <source>
        <dbReference type="ARBA" id="ARBA00022832"/>
    </source>
</evidence>
<evidence type="ECO:0000313" key="24">
    <source>
        <dbReference type="EMBL" id="ONH73947.1"/>
    </source>
</evidence>
<keyword evidence="12" id="KW-0276">Fatty acid metabolism</keyword>
<feature type="region of interest" description="Disordered" evidence="21">
    <location>
        <begin position="66"/>
        <end position="94"/>
    </location>
</feature>
<keyword evidence="7" id="KW-0444">Lipid biosynthesis</keyword>
<dbReference type="InterPro" id="IPR036400">
    <property type="entry name" value="Cyt_B5-like_heme/steroid_sf"/>
</dbReference>
<keyword evidence="11" id="KW-0256">Endoplasmic reticulum</keyword>
<evidence type="ECO:0000256" key="8">
    <source>
        <dbReference type="ARBA" id="ARBA00022617"/>
    </source>
</evidence>
<keyword evidence="8" id="KW-0349">Heme</keyword>
<keyword evidence="15" id="KW-0560">Oxidoreductase</keyword>
<dbReference type="GO" id="GO:0080132">
    <property type="term" value="F:fatty acid 2-hydroxylase activity"/>
    <property type="evidence" value="ECO:0007669"/>
    <property type="project" value="InterPro"/>
</dbReference>
<keyword evidence="18 22" id="KW-0472">Membrane</keyword>
<feature type="transmembrane region" description="Helical" evidence="22">
    <location>
        <begin position="665"/>
        <end position="683"/>
    </location>
</feature>
<dbReference type="Pfam" id="PF07967">
    <property type="entry name" value="zf-C3HC"/>
    <property type="match status" value="1"/>
</dbReference>
<proteinExistence type="inferred from homology"/>
<dbReference type="PANTHER" id="PTHR12863:SF1">
    <property type="entry name" value="FATTY ACID 2-HYDROXYLASE"/>
    <property type="match status" value="1"/>
</dbReference>
<evidence type="ECO:0000256" key="5">
    <source>
        <dbReference type="ARBA" id="ARBA00005189"/>
    </source>
</evidence>
<gene>
    <name evidence="24" type="ORF">BOH78_2818</name>
</gene>
<dbReference type="GO" id="GO:0005506">
    <property type="term" value="F:iron ion binding"/>
    <property type="evidence" value="ECO:0007669"/>
    <property type="project" value="InterPro"/>
</dbReference>
<comment type="pathway">
    <text evidence="5">Lipid metabolism.</text>
</comment>
<dbReference type="EMBL" id="MQVM01000012">
    <property type="protein sequence ID" value="ONH73947.1"/>
    <property type="molecule type" value="Genomic_DNA"/>
</dbReference>
<feature type="domain" description="Cytochrome b5 heme-binding" evidence="23">
    <location>
        <begin position="489"/>
        <end position="560"/>
    </location>
</feature>
<dbReference type="Proteomes" id="UP000189274">
    <property type="component" value="Unassembled WGS sequence"/>
</dbReference>
<dbReference type="GO" id="GO:0020037">
    <property type="term" value="F:heme binding"/>
    <property type="evidence" value="ECO:0007669"/>
    <property type="project" value="InterPro"/>
</dbReference>
<evidence type="ECO:0000256" key="9">
    <source>
        <dbReference type="ARBA" id="ARBA00022692"/>
    </source>
</evidence>
<dbReference type="SMART" id="SM01117">
    <property type="entry name" value="Cyt-b5"/>
    <property type="match status" value="1"/>
</dbReference>
<feature type="transmembrane region" description="Helical" evidence="22">
    <location>
        <begin position="690"/>
        <end position="709"/>
    </location>
</feature>
<comment type="cofactor">
    <cofactor evidence="1">
        <name>Zn(2+)</name>
        <dbReference type="ChEBI" id="CHEBI:29105"/>
    </cofactor>
</comment>
<evidence type="ECO:0000256" key="6">
    <source>
        <dbReference type="ARBA" id="ARBA00005747"/>
    </source>
</evidence>
<evidence type="ECO:0000256" key="3">
    <source>
        <dbReference type="ARBA" id="ARBA00004477"/>
    </source>
</evidence>
<reference evidence="25" key="1">
    <citation type="journal article" date="2017" name="Genome Announc.">
        <title>Genome sequences of Cyberlindnera fabianii 65, Pichia kudriavzevii 129, and Saccharomyces cerevisiae 131 isolated from fermented masau fruits in Zimbabwe.</title>
        <authorList>
            <person name="van Rijswijck I.M.H."/>
            <person name="Derks M.F.L."/>
            <person name="Abee T."/>
            <person name="de Ridder D."/>
            <person name="Smid E.J."/>
        </authorList>
    </citation>
    <scope>NUCLEOTIDE SEQUENCE [LARGE SCALE GENOMIC DNA]</scope>
    <source>
        <strain evidence="25">129</strain>
    </source>
</reference>
<feature type="compositionally biased region" description="Low complexity" evidence="21">
    <location>
        <begin position="73"/>
        <end position="89"/>
    </location>
</feature>
<protein>
    <submittedName>
        <fullName evidence="24">Ceramide very long chain fatty acid hydroxylase SCS7</fullName>
    </submittedName>
</protein>
<dbReference type="Pfam" id="PF00173">
    <property type="entry name" value="Cyt-b5"/>
    <property type="match status" value="1"/>
</dbReference>
<keyword evidence="19" id="KW-0275">Fatty acid biosynthesis</keyword>
<dbReference type="PROSITE" id="PS50255">
    <property type="entry name" value="CYTOCHROME_B5_2"/>
    <property type="match status" value="1"/>
</dbReference>
<evidence type="ECO:0000256" key="21">
    <source>
        <dbReference type="SAM" id="MobiDB-lite"/>
    </source>
</evidence>
<dbReference type="GO" id="GO:0008270">
    <property type="term" value="F:zinc ion binding"/>
    <property type="evidence" value="ECO:0007669"/>
    <property type="project" value="InterPro"/>
</dbReference>
<dbReference type="InterPro" id="IPR014430">
    <property type="entry name" value="Scs7"/>
</dbReference>
<keyword evidence="17" id="KW-0443">Lipid metabolism</keyword>
<dbReference type="VEuPathDB" id="FungiDB:C5L36_0C05040"/>
<dbReference type="GO" id="GO:0005634">
    <property type="term" value="C:nucleus"/>
    <property type="evidence" value="ECO:0007669"/>
    <property type="project" value="UniProtKB-SubCell"/>
</dbReference>
<dbReference type="AlphaFoldDB" id="A0A1V2LN82"/>
<evidence type="ECO:0000256" key="14">
    <source>
        <dbReference type="ARBA" id="ARBA00022989"/>
    </source>
</evidence>
<dbReference type="InterPro" id="IPR001199">
    <property type="entry name" value="Cyt_B5-like_heme/steroid-bd"/>
</dbReference>
<evidence type="ECO:0000256" key="18">
    <source>
        <dbReference type="ARBA" id="ARBA00023136"/>
    </source>
</evidence>
<dbReference type="GO" id="GO:0006633">
    <property type="term" value="P:fatty acid biosynthetic process"/>
    <property type="evidence" value="ECO:0007669"/>
    <property type="project" value="UniProtKB-KW"/>
</dbReference>
<keyword evidence="20" id="KW-0539">Nucleus</keyword>
<dbReference type="SUPFAM" id="SSF55856">
    <property type="entry name" value="Cytochrome b5-like heme/steroid binding domain"/>
    <property type="match status" value="1"/>
</dbReference>
<evidence type="ECO:0000256" key="22">
    <source>
        <dbReference type="SAM" id="Phobius"/>
    </source>
</evidence>
<dbReference type="InterPro" id="IPR018506">
    <property type="entry name" value="Cyt_B5_heme-BS"/>
</dbReference>
<evidence type="ECO:0000259" key="23">
    <source>
        <dbReference type="PROSITE" id="PS50255"/>
    </source>
</evidence>
<keyword evidence="13" id="KW-0862">Zinc</keyword>
<evidence type="ECO:0000256" key="17">
    <source>
        <dbReference type="ARBA" id="ARBA00023098"/>
    </source>
</evidence>
<dbReference type="Pfam" id="PF04116">
    <property type="entry name" value="FA_hydroxylase"/>
    <property type="match status" value="1"/>
</dbReference>
<keyword evidence="14 22" id="KW-1133">Transmembrane helix</keyword>
<keyword evidence="9 22" id="KW-0812">Transmembrane</keyword>
<dbReference type="Gene3D" id="3.10.120.10">
    <property type="entry name" value="Cytochrome b5-like heme/steroid binding domain"/>
    <property type="match status" value="1"/>
</dbReference>
<evidence type="ECO:0000256" key="16">
    <source>
        <dbReference type="ARBA" id="ARBA00023004"/>
    </source>
</evidence>
<comment type="pathway">
    <text evidence="4">Sphingolipid metabolism.</text>
</comment>
<comment type="subcellular location">
    <subcellularLocation>
        <location evidence="3">Endoplasmic reticulum membrane</location>
        <topology evidence="3">Multi-pass membrane protein</topology>
    </subcellularLocation>
    <subcellularLocation>
        <location evidence="2">Nucleus</location>
    </subcellularLocation>
</comment>
<name>A0A1V2LN82_PICKU</name>
<evidence type="ECO:0000256" key="1">
    <source>
        <dbReference type="ARBA" id="ARBA00001947"/>
    </source>
</evidence>
<keyword evidence="16" id="KW-0408">Iron</keyword>
<evidence type="ECO:0000313" key="25">
    <source>
        <dbReference type="Proteomes" id="UP000189274"/>
    </source>
</evidence>
<evidence type="ECO:0000256" key="4">
    <source>
        <dbReference type="ARBA" id="ARBA00004991"/>
    </source>
</evidence>
<keyword evidence="10" id="KW-0479">Metal-binding</keyword>
<comment type="caution">
    <text evidence="24">The sequence shown here is derived from an EMBL/GenBank/DDBJ whole genome shotgun (WGS) entry which is preliminary data.</text>
</comment>
<dbReference type="GO" id="GO:0005789">
    <property type="term" value="C:endoplasmic reticulum membrane"/>
    <property type="evidence" value="ECO:0007669"/>
    <property type="project" value="UniProtKB-SubCell"/>
</dbReference>
<evidence type="ECO:0000256" key="2">
    <source>
        <dbReference type="ARBA" id="ARBA00004123"/>
    </source>
</evidence>
<evidence type="ECO:0000256" key="20">
    <source>
        <dbReference type="ARBA" id="ARBA00023242"/>
    </source>
</evidence>
<evidence type="ECO:0000256" key="7">
    <source>
        <dbReference type="ARBA" id="ARBA00022516"/>
    </source>
</evidence>